<evidence type="ECO:0000256" key="1">
    <source>
        <dbReference type="SAM" id="MobiDB-lite"/>
    </source>
</evidence>
<dbReference type="PANTHER" id="PTHR34777:SF18">
    <property type="entry name" value="OS02G0251800 PROTEIN"/>
    <property type="match status" value="1"/>
</dbReference>
<evidence type="ECO:0000313" key="4">
    <source>
        <dbReference type="Proteomes" id="UP000026961"/>
    </source>
</evidence>
<organism evidence="3">
    <name type="scientific">Oryza glumipatula</name>
    <dbReference type="NCBI Taxonomy" id="40148"/>
    <lineage>
        <taxon>Eukaryota</taxon>
        <taxon>Viridiplantae</taxon>
        <taxon>Streptophyta</taxon>
        <taxon>Embryophyta</taxon>
        <taxon>Tracheophyta</taxon>
        <taxon>Spermatophyta</taxon>
        <taxon>Magnoliopsida</taxon>
        <taxon>Liliopsida</taxon>
        <taxon>Poales</taxon>
        <taxon>Poaceae</taxon>
        <taxon>BOP clade</taxon>
        <taxon>Oryzoideae</taxon>
        <taxon>Oryzeae</taxon>
        <taxon>Oryzinae</taxon>
        <taxon>Oryza</taxon>
    </lineage>
</organism>
<evidence type="ECO:0000259" key="2">
    <source>
        <dbReference type="Pfam" id="PF05678"/>
    </source>
</evidence>
<dbReference type="PANTHER" id="PTHR34777">
    <property type="entry name" value="VQ MOTIF-CONTAINING PROTEIN 10"/>
    <property type="match status" value="1"/>
</dbReference>
<reference evidence="3" key="2">
    <citation type="submission" date="2018-05" db="EMBL/GenBank/DDBJ databases">
        <title>OgluRS3 (Oryza glumaepatula Reference Sequence Version 3).</title>
        <authorList>
            <person name="Zhang J."/>
            <person name="Kudrna D."/>
            <person name="Lee S."/>
            <person name="Talag J."/>
            <person name="Welchert J."/>
            <person name="Wing R.A."/>
        </authorList>
    </citation>
    <scope>NUCLEOTIDE SEQUENCE [LARGE SCALE GENOMIC DNA]</scope>
</reference>
<name>A0A0D9YPY8_9ORYZ</name>
<protein>
    <recommendedName>
        <fullName evidence="2">VQ domain-containing protein</fullName>
    </recommendedName>
</protein>
<dbReference type="AlphaFoldDB" id="A0A0D9YPY8"/>
<keyword evidence="4" id="KW-1185">Reference proteome</keyword>
<dbReference type="InterPro" id="IPR039608">
    <property type="entry name" value="VQ_1/10"/>
</dbReference>
<proteinExistence type="predicted"/>
<dbReference type="STRING" id="40148.A0A0D9YPY8"/>
<dbReference type="eggNOG" id="ENOG502T9BY">
    <property type="taxonomic scope" value="Eukaryota"/>
</dbReference>
<accession>A0A0D9YPY8</accession>
<reference evidence="3" key="1">
    <citation type="submission" date="2015-04" db="UniProtKB">
        <authorList>
            <consortium name="EnsemblPlants"/>
        </authorList>
    </citation>
    <scope>IDENTIFICATION</scope>
</reference>
<dbReference type="InterPro" id="IPR008889">
    <property type="entry name" value="VQ"/>
</dbReference>
<dbReference type="HOGENOM" id="CLU_159548_0_0_1"/>
<dbReference type="EnsemblPlants" id="OGLUM02G10720.1">
    <property type="protein sequence ID" value="OGLUM02G10720.1"/>
    <property type="gene ID" value="OGLUM02G10720"/>
</dbReference>
<feature type="region of interest" description="Disordered" evidence="1">
    <location>
        <begin position="43"/>
        <end position="63"/>
    </location>
</feature>
<evidence type="ECO:0000313" key="3">
    <source>
        <dbReference type="EnsemblPlants" id="OGLUM02G10720.1"/>
    </source>
</evidence>
<dbReference type="Gramene" id="OGLUM02G10720.1">
    <property type="protein sequence ID" value="OGLUM02G10720.1"/>
    <property type="gene ID" value="OGLUM02G10720"/>
</dbReference>
<feature type="domain" description="VQ" evidence="2">
    <location>
        <begin position="20"/>
        <end position="45"/>
    </location>
</feature>
<sequence>MERGCNGNGGGGGGVKVTFIETQFVTSDAAGFKSLVQRLTGNDAAVPAAPPQRPRPCRADGWRGAGGASATVVKREAVPAAAAPWVDEMMMLYETCDLAEMLRVDVVGASGGGRCHGGGGYGGFPC</sequence>
<dbReference type="Pfam" id="PF05678">
    <property type="entry name" value="VQ"/>
    <property type="match status" value="1"/>
</dbReference>
<dbReference type="Proteomes" id="UP000026961">
    <property type="component" value="Chromosome 2"/>
</dbReference>